<evidence type="ECO:0000256" key="2">
    <source>
        <dbReference type="ARBA" id="ARBA00023015"/>
    </source>
</evidence>
<evidence type="ECO:0000259" key="5">
    <source>
        <dbReference type="PROSITE" id="PS50931"/>
    </source>
</evidence>
<dbReference type="PRINTS" id="PR00039">
    <property type="entry name" value="HTHLYSR"/>
</dbReference>
<evidence type="ECO:0000313" key="7">
    <source>
        <dbReference type="Proteomes" id="UP001206692"/>
    </source>
</evidence>
<keyword evidence="7" id="KW-1185">Reference proteome</keyword>
<gene>
    <name evidence="6" type="ORF">NE675_03410</name>
</gene>
<name>A0ABT1SQE9_9FIRM</name>
<dbReference type="SUPFAM" id="SSF46785">
    <property type="entry name" value="Winged helix' DNA-binding domain"/>
    <property type="match status" value="1"/>
</dbReference>
<dbReference type="Gene3D" id="1.10.10.10">
    <property type="entry name" value="Winged helix-like DNA-binding domain superfamily/Winged helix DNA-binding domain"/>
    <property type="match status" value="1"/>
</dbReference>
<evidence type="ECO:0000256" key="3">
    <source>
        <dbReference type="ARBA" id="ARBA00023125"/>
    </source>
</evidence>
<organism evidence="6 7">
    <name type="scientific">Megasphaera massiliensis</name>
    <dbReference type="NCBI Taxonomy" id="1232428"/>
    <lineage>
        <taxon>Bacteria</taxon>
        <taxon>Bacillati</taxon>
        <taxon>Bacillota</taxon>
        <taxon>Negativicutes</taxon>
        <taxon>Veillonellales</taxon>
        <taxon>Veillonellaceae</taxon>
        <taxon>Megasphaera</taxon>
    </lineage>
</organism>
<keyword evidence="2" id="KW-0805">Transcription regulation</keyword>
<proteinExistence type="inferred from homology"/>
<dbReference type="SUPFAM" id="SSF53850">
    <property type="entry name" value="Periplasmic binding protein-like II"/>
    <property type="match status" value="1"/>
</dbReference>
<keyword evidence="3" id="KW-0238">DNA-binding</keyword>
<evidence type="ECO:0000256" key="4">
    <source>
        <dbReference type="ARBA" id="ARBA00023163"/>
    </source>
</evidence>
<feature type="domain" description="HTH lysR-type" evidence="5">
    <location>
        <begin position="1"/>
        <end position="58"/>
    </location>
</feature>
<dbReference type="Proteomes" id="UP001206692">
    <property type="component" value="Unassembled WGS sequence"/>
</dbReference>
<evidence type="ECO:0000313" key="6">
    <source>
        <dbReference type="EMBL" id="MCQ5342088.1"/>
    </source>
</evidence>
<dbReference type="InterPro" id="IPR036390">
    <property type="entry name" value="WH_DNA-bd_sf"/>
</dbReference>
<dbReference type="EMBL" id="JANGEW010000004">
    <property type="protein sequence ID" value="MCQ5342088.1"/>
    <property type="molecule type" value="Genomic_DNA"/>
</dbReference>
<dbReference type="InterPro" id="IPR000847">
    <property type="entry name" value="LysR_HTH_N"/>
</dbReference>
<dbReference type="PANTHER" id="PTHR30419">
    <property type="entry name" value="HTH-TYPE TRANSCRIPTIONAL REGULATOR YBHD"/>
    <property type="match status" value="1"/>
</dbReference>
<comment type="similarity">
    <text evidence="1">Belongs to the LysR transcriptional regulatory family.</text>
</comment>
<dbReference type="PANTHER" id="PTHR30419:SF8">
    <property type="entry name" value="NITROGEN ASSIMILATION TRANSCRIPTIONAL ACTIVATOR-RELATED"/>
    <property type="match status" value="1"/>
</dbReference>
<dbReference type="Pfam" id="PF03466">
    <property type="entry name" value="LysR_substrate"/>
    <property type="match status" value="1"/>
</dbReference>
<dbReference type="Pfam" id="PF00126">
    <property type="entry name" value="HTH_1"/>
    <property type="match status" value="1"/>
</dbReference>
<dbReference type="PROSITE" id="PS50931">
    <property type="entry name" value="HTH_LYSR"/>
    <property type="match status" value="1"/>
</dbReference>
<keyword evidence="4" id="KW-0804">Transcription</keyword>
<sequence length="317" mass="35673">MDLFQLTYFIEVAHKKSFTKASKSLHISQPSISKGIKALEEHWGVQLFDRKGKNVELTETGSYLLPKIEELIKGFTQLNEEMESPQLLNSGKLSVGVPPMIGSSVIAPFIAHFINTYPKIELEMKEVGSQDVVSAIDDGLIQVGFVALPITTEIPYEFFIFHEEPLDVVLWPDHPLASRPSLTLSDIKDETFVFYPNGFSLNPYLRSAFQEIMAHPKIVCRSSNWDFLAQMVSGKLGISLMPHTICQRISPDLAVSVPLVKPHLYWTLALIWKSKGYLSHPSRTWVQSFKDYFKDASADIQNAAADQPFLSDTPNED</sequence>
<dbReference type="Gene3D" id="3.40.190.290">
    <property type="match status" value="1"/>
</dbReference>
<dbReference type="InterPro" id="IPR005119">
    <property type="entry name" value="LysR_subst-bd"/>
</dbReference>
<dbReference type="RefSeq" id="WP_062411201.1">
    <property type="nucleotide sequence ID" value="NZ_JAJCIO010000009.1"/>
</dbReference>
<comment type="caution">
    <text evidence="6">The sequence shown here is derived from an EMBL/GenBank/DDBJ whole genome shotgun (WGS) entry which is preliminary data.</text>
</comment>
<protein>
    <submittedName>
        <fullName evidence="6">LysR family transcriptional regulator</fullName>
    </submittedName>
</protein>
<reference evidence="6 7" key="1">
    <citation type="submission" date="2022-06" db="EMBL/GenBank/DDBJ databases">
        <title>Isolation of gut microbiota from human fecal samples.</title>
        <authorList>
            <person name="Pamer E.G."/>
            <person name="Barat B."/>
            <person name="Waligurski E."/>
            <person name="Medina S."/>
            <person name="Paddock L."/>
            <person name="Mostad J."/>
        </authorList>
    </citation>
    <scope>NUCLEOTIDE SEQUENCE [LARGE SCALE GENOMIC DNA]</scope>
    <source>
        <strain evidence="6 7">DFI.1.1</strain>
    </source>
</reference>
<evidence type="ECO:0000256" key="1">
    <source>
        <dbReference type="ARBA" id="ARBA00009437"/>
    </source>
</evidence>
<accession>A0ABT1SQE9</accession>
<dbReference type="InterPro" id="IPR050950">
    <property type="entry name" value="HTH-type_LysR_regulators"/>
</dbReference>
<dbReference type="InterPro" id="IPR036388">
    <property type="entry name" value="WH-like_DNA-bd_sf"/>
</dbReference>